<dbReference type="Proteomes" id="UP000789739">
    <property type="component" value="Unassembled WGS sequence"/>
</dbReference>
<reference evidence="4" key="1">
    <citation type="submission" date="2021-06" db="EMBL/GenBank/DDBJ databases">
        <authorList>
            <person name="Kallberg Y."/>
            <person name="Tangrot J."/>
            <person name="Rosling A."/>
        </authorList>
    </citation>
    <scope>NUCLEOTIDE SEQUENCE</scope>
    <source>
        <strain evidence="4">BR232B</strain>
    </source>
</reference>
<proteinExistence type="predicted"/>
<evidence type="ECO:0000256" key="2">
    <source>
        <dbReference type="ARBA" id="ARBA00023242"/>
    </source>
</evidence>
<dbReference type="InterPro" id="IPR012890">
    <property type="entry name" value="GCFC2-like"/>
</dbReference>
<dbReference type="EMBL" id="CAJVPI010000367">
    <property type="protein sequence ID" value="CAG8525778.1"/>
    <property type="molecule type" value="Genomic_DNA"/>
</dbReference>
<dbReference type="AlphaFoldDB" id="A0A9N9AD42"/>
<dbReference type="GO" id="GO:0003677">
    <property type="term" value="F:DNA binding"/>
    <property type="evidence" value="ECO:0007669"/>
    <property type="project" value="InterPro"/>
</dbReference>
<organism evidence="4 5">
    <name type="scientific">Paraglomus brasilianum</name>
    <dbReference type="NCBI Taxonomy" id="144538"/>
    <lineage>
        <taxon>Eukaryota</taxon>
        <taxon>Fungi</taxon>
        <taxon>Fungi incertae sedis</taxon>
        <taxon>Mucoromycota</taxon>
        <taxon>Glomeromycotina</taxon>
        <taxon>Glomeromycetes</taxon>
        <taxon>Paraglomerales</taxon>
        <taxon>Paraglomeraceae</taxon>
        <taxon>Paraglomus</taxon>
    </lineage>
</organism>
<accession>A0A9N9AD42</accession>
<keyword evidence="5" id="KW-1185">Reference proteome</keyword>
<keyword evidence="3" id="KW-0175">Coiled coil</keyword>
<dbReference type="OrthoDB" id="429427at2759"/>
<dbReference type="Pfam" id="PF15458">
    <property type="entry name" value="NTR2"/>
    <property type="match status" value="1"/>
</dbReference>
<dbReference type="GO" id="GO:0071008">
    <property type="term" value="C:U2-type post-mRNA release spliceosomal complex"/>
    <property type="evidence" value="ECO:0007669"/>
    <property type="project" value="InterPro"/>
</dbReference>
<evidence type="ECO:0000256" key="1">
    <source>
        <dbReference type="ARBA" id="ARBA00004123"/>
    </source>
</evidence>
<dbReference type="PANTHER" id="PTHR12214">
    <property type="entry name" value="GC-RICH SEQUENCE DNA-BINDING FACTOR"/>
    <property type="match status" value="1"/>
</dbReference>
<comment type="subcellular location">
    <subcellularLocation>
        <location evidence="1">Nucleus</location>
    </subcellularLocation>
</comment>
<dbReference type="InterPro" id="IPR028211">
    <property type="entry name" value="Ntr2"/>
</dbReference>
<keyword evidence="2" id="KW-0539">Nucleus</keyword>
<evidence type="ECO:0000313" key="4">
    <source>
        <dbReference type="EMBL" id="CAG8525778.1"/>
    </source>
</evidence>
<name>A0A9N9AD42_9GLOM</name>
<protein>
    <submittedName>
        <fullName evidence="4">2510_t:CDS:1</fullName>
    </submittedName>
</protein>
<comment type="caution">
    <text evidence="4">The sequence shown here is derived from an EMBL/GenBank/DDBJ whole genome shotgun (WGS) entry which is preliminary data.</text>
</comment>
<evidence type="ECO:0000313" key="5">
    <source>
        <dbReference type="Proteomes" id="UP000789739"/>
    </source>
</evidence>
<dbReference type="PANTHER" id="PTHR12214:SF0">
    <property type="entry name" value="LD29489P"/>
    <property type="match status" value="1"/>
</dbReference>
<evidence type="ECO:0000256" key="3">
    <source>
        <dbReference type="SAM" id="Coils"/>
    </source>
</evidence>
<dbReference type="GO" id="GO:0000390">
    <property type="term" value="P:spliceosomal complex disassembly"/>
    <property type="evidence" value="ECO:0007669"/>
    <property type="project" value="InterPro"/>
</dbReference>
<feature type="coiled-coil region" evidence="3">
    <location>
        <begin position="250"/>
        <end position="298"/>
    </location>
</feature>
<sequence>MSRTQGALGFSEDEGREVYVSKVQANRRTPDTKSRKLYLDVRSLPKNLESTTEAPTYTKEILFQLKESTPNTPPSFTEDALVAEKFPSSMGTGPITGIPDPATIHAAKKKREMLRQRAAGGAPEYISLSDETDVISSSGKKLESRLVREEDEADDVDADFEKYVSERLPLGKKAMKEEEQQRKAGIEEAVQEFEYQGEEDEEVLQWEMEAIKKGGNVSKIKTPKKSQDTQLYIPAPIPAITPIPNIADSIARLSQQMDDFQDVHKNQQSELIQIQKDLQNLKSSREELASQIETAKRSYNYYQEMKTFVENLAEFLDVKLPYLEELENKFHNLLMDRLQSLAKIQTDGESFDSAMECKGSTFQTNDILQKFKHVVGEIEVSKQKLFDDVSDDFRSLDNVMSKFDVWRREFEEDYGNAYGDLSLTGVFELYVRYELISWDPFDQTTVDPITSTNWYRVLSEYGTTNSNNADSNDRKSIIIGKVIDKILIPKINRLTEVYKPYNPDVANRAIGLTDLIKSIV</sequence>
<gene>
    <name evidence="4" type="ORF">PBRASI_LOCUS3862</name>
</gene>